<gene>
    <name evidence="14" type="ORF">KC660_04315</name>
</gene>
<dbReference type="FunFam" id="3.30.565.10:FF:000023">
    <property type="entry name" value="PAS domain-containing sensor histidine kinase"/>
    <property type="match status" value="1"/>
</dbReference>
<name>A0A955RI97_9BACT</name>
<dbReference type="SMART" id="SM00387">
    <property type="entry name" value="HATPase_c"/>
    <property type="match status" value="1"/>
</dbReference>
<dbReference type="PRINTS" id="PR00344">
    <property type="entry name" value="BCTRLSENSOR"/>
</dbReference>
<dbReference type="InterPro" id="IPR003594">
    <property type="entry name" value="HATPase_dom"/>
</dbReference>
<dbReference type="Proteomes" id="UP000782843">
    <property type="component" value="Unassembled WGS sequence"/>
</dbReference>
<feature type="transmembrane region" description="Helical" evidence="12">
    <location>
        <begin position="201"/>
        <end position="222"/>
    </location>
</feature>
<dbReference type="PANTHER" id="PTHR43047">
    <property type="entry name" value="TWO-COMPONENT HISTIDINE PROTEIN KINASE"/>
    <property type="match status" value="1"/>
</dbReference>
<keyword evidence="8 14" id="KW-0418">Kinase</keyword>
<keyword evidence="12" id="KW-1133">Transmembrane helix</keyword>
<dbReference type="PANTHER" id="PTHR43047:SF72">
    <property type="entry name" value="OSMOSENSING HISTIDINE PROTEIN KINASE SLN1"/>
    <property type="match status" value="1"/>
</dbReference>
<evidence type="ECO:0000256" key="12">
    <source>
        <dbReference type="SAM" id="Phobius"/>
    </source>
</evidence>
<keyword evidence="6" id="KW-0808">Transferase</keyword>
<feature type="domain" description="Histidine kinase" evidence="13">
    <location>
        <begin position="246"/>
        <end position="463"/>
    </location>
</feature>
<keyword evidence="12" id="KW-0812">Transmembrane</keyword>
<keyword evidence="7" id="KW-0547">Nucleotide-binding</keyword>
<dbReference type="SMART" id="SM00388">
    <property type="entry name" value="HisKA"/>
    <property type="match status" value="1"/>
</dbReference>
<dbReference type="GO" id="GO:0005886">
    <property type="term" value="C:plasma membrane"/>
    <property type="evidence" value="ECO:0007669"/>
    <property type="project" value="UniProtKB-SubCell"/>
</dbReference>
<dbReference type="EC" id="2.7.13.3" evidence="3"/>
<dbReference type="GO" id="GO:0005524">
    <property type="term" value="F:ATP binding"/>
    <property type="evidence" value="ECO:0007669"/>
    <property type="project" value="UniProtKB-KW"/>
</dbReference>
<dbReference type="InterPro" id="IPR004358">
    <property type="entry name" value="Sig_transdc_His_kin-like_C"/>
</dbReference>
<keyword evidence="5" id="KW-0597">Phosphoprotein</keyword>
<dbReference type="GO" id="GO:0000155">
    <property type="term" value="F:phosphorelay sensor kinase activity"/>
    <property type="evidence" value="ECO:0007669"/>
    <property type="project" value="InterPro"/>
</dbReference>
<evidence type="ECO:0000256" key="5">
    <source>
        <dbReference type="ARBA" id="ARBA00022553"/>
    </source>
</evidence>
<comment type="catalytic activity">
    <reaction evidence="1">
        <text>ATP + protein L-histidine = ADP + protein N-phospho-L-histidine.</text>
        <dbReference type="EC" id="2.7.13.3"/>
    </reaction>
</comment>
<accession>A0A955RI97</accession>
<evidence type="ECO:0000256" key="1">
    <source>
        <dbReference type="ARBA" id="ARBA00000085"/>
    </source>
</evidence>
<keyword evidence="4" id="KW-1003">Cell membrane</keyword>
<dbReference type="InterPro" id="IPR036890">
    <property type="entry name" value="HATPase_C_sf"/>
</dbReference>
<evidence type="ECO:0000313" key="15">
    <source>
        <dbReference type="Proteomes" id="UP000782843"/>
    </source>
</evidence>
<dbReference type="SUPFAM" id="SSF47384">
    <property type="entry name" value="Homodimeric domain of signal transducing histidine kinase"/>
    <property type="match status" value="1"/>
</dbReference>
<keyword evidence="11 12" id="KW-0472">Membrane</keyword>
<dbReference type="InterPro" id="IPR036097">
    <property type="entry name" value="HisK_dim/P_sf"/>
</dbReference>
<evidence type="ECO:0000256" key="2">
    <source>
        <dbReference type="ARBA" id="ARBA00004236"/>
    </source>
</evidence>
<feature type="transmembrane region" description="Helical" evidence="12">
    <location>
        <begin position="21"/>
        <end position="41"/>
    </location>
</feature>
<evidence type="ECO:0000256" key="10">
    <source>
        <dbReference type="ARBA" id="ARBA00023012"/>
    </source>
</evidence>
<dbReference type="Pfam" id="PF02518">
    <property type="entry name" value="HATPase_c"/>
    <property type="match status" value="1"/>
</dbReference>
<dbReference type="GO" id="GO:0009927">
    <property type="term" value="F:histidine phosphotransfer kinase activity"/>
    <property type="evidence" value="ECO:0007669"/>
    <property type="project" value="TreeGrafter"/>
</dbReference>
<evidence type="ECO:0000256" key="11">
    <source>
        <dbReference type="ARBA" id="ARBA00023136"/>
    </source>
</evidence>
<keyword evidence="9" id="KW-0067">ATP-binding</keyword>
<organism evidence="14 15">
    <name type="scientific">Candidatus Dojkabacteria bacterium</name>
    <dbReference type="NCBI Taxonomy" id="2099670"/>
    <lineage>
        <taxon>Bacteria</taxon>
        <taxon>Candidatus Dojkabacteria</taxon>
    </lineage>
</organism>
<dbReference type="Gene3D" id="3.30.565.10">
    <property type="entry name" value="Histidine kinase-like ATPase, C-terminal domain"/>
    <property type="match status" value="1"/>
</dbReference>
<dbReference type="SUPFAM" id="SSF55874">
    <property type="entry name" value="ATPase domain of HSP90 chaperone/DNA topoisomerase II/histidine kinase"/>
    <property type="match status" value="1"/>
</dbReference>
<dbReference type="Gene3D" id="1.10.287.130">
    <property type="match status" value="1"/>
</dbReference>
<dbReference type="EMBL" id="JAGQLG010000179">
    <property type="protein sequence ID" value="MCA9382601.1"/>
    <property type="molecule type" value="Genomic_DNA"/>
</dbReference>
<dbReference type="PROSITE" id="PS50109">
    <property type="entry name" value="HIS_KIN"/>
    <property type="match status" value="1"/>
</dbReference>
<evidence type="ECO:0000256" key="7">
    <source>
        <dbReference type="ARBA" id="ARBA00022741"/>
    </source>
</evidence>
<evidence type="ECO:0000313" key="14">
    <source>
        <dbReference type="EMBL" id="MCA9382601.1"/>
    </source>
</evidence>
<comment type="subcellular location">
    <subcellularLocation>
        <location evidence="2">Cell membrane</location>
    </subcellularLocation>
</comment>
<dbReference type="CDD" id="cd16922">
    <property type="entry name" value="HATPase_EvgS-ArcB-TorS-like"/>
    <property type="match status" value="1"/>
</dbReference>
<dbReference type="Pfam" id="PF00512">
    <property type="entry name" value="HisKA"/>
    <property type="match status" value="1"/>
</dbReference>
<proteinExistence type="predicted"/>
<sequence>MNRNENKEKDQSVSKFLKSNIYIILALFLVVLVNLFLYSNLVQDKKFKEDLIESELQRKAVMTTIAMKSGMEDKDGLIHSTDLSAKLQGVTKELQEVDNTLVAIDNQGFVEITASSNKNEIGLRMSDLDYKNALFERKIVSFKEFSVVRDGSSERKNRVAVVIVPISYLNDATGEKINGIISMKILLNDIDYLSGILLGNIQFLTIFEIVIITIIILSTLFVTNSNMKKLEKAREEIFVKDQILATTAHELGNPVSFIKGAVTTVIKNEPNLDPKSKKLLDRTLITSNFLTTFIEDILVVSRLERGKIKIYSRPIHIDETLEKVYLDNKDAAATKGLKLKYVKPTERIPKIIADPTKIQEVAGNLVSNAIKYSEKGEIVMNVKLEQNEIIVSVSDNGQGIKPEDMDKLFKKFGRLSNTSQHIKGTGLGLYISKRLINLHKGRIWVESEYGKGSTFYFSLPLNYNE</sequence>
<protein>
    <recommendedName>
        <fullName evidence="3">histidine kinase</fullName>
        <ecNumber evidence="3">2.7.13.3</ecNumber>
    </recommendedName>
</protein>
<evidence type="ECO:0000256" key="9">
    <source>
        <dbReference type="ARBA" id="ARBA00022840"/>
    </source>
</evidence>
<dbReference type="CDD" id="cd00082">
    <property type="entry name" value="HisKA"/>
    <property type="match status" value="1"/>
</dbReference>
<comment type="caution">
    <text evidence="14">The sequence shown here is derived from an EMBL/GenBank/DDBJ whole genome shotgun (WGS) entry which is preliminary data.</text>
</comment>
<reference evidence="14" key="1">
    <citation type="submission" date="2020-04" db="EMBL/GenBank/DDBJ databases">
        <authorList>
            <person name="Zhang T."/>
        </authorList>
    </citation>
    <scope>NUCLEOTIDE SEQUENCE</scope>
    <source>
        <strain evidence="14">HKST-UBA10</strain>
    </source>
</reference>
<evidence type="ECO:0000256" key="6">
    <source>
        <dbReference type="ARBA" id="ARBA00022679"/>
    </source>
</evidence>
<evidence type="ECO:0000256" key="3">
    <source>
        <dbReference type="ARBA" id="ARBA00012438"/>
    </source>
</evidence>
<evidence type="ECO:0000256" key="8">
    <source>
        <dbReference type="ARBA" id="ARBA00022777"/>
    </source>
</evidence>
<dbReference type="InterPro" id="IPR005467">
    <property type="entry name" value="His_kinase_dom"/>
</dbReference>
<keyword evidence="10" id="KW-0902">Two-component regulatory system</keyword>
<dbReference type="InterPro" id="IPR003661">
    <property type="entry name" value="HisK_dim/P_dom"/>
</dbReference>
<evidence type="ECO:0000259" key="13">
    <source>
        <dbReference type="PROSITE" id="PS50109"/>
    </source>
</evidence>
<dbReference type="AlphaFoldDB" id="A0A955RI97"/>
<evidence type="ECO:0000256" key="4">
    <source>
        <dbReference type="ARBA" id="ARBA00022475"/>
    </source>
</evidence>
<reference evidence="14" key="2">
    <citation type="journal article" date="2021" name="Microbiome">
        <title>Successional dynamics and alternative stable states in a saline activated sludge microbial community over 9 years.</title>
        <authorList>
            <person name="Wang Y."/>
            <person name="Ye J."/>
            <person name="Ju F."/>
            <person name="Liu L."/>
            <person name="Boyd J.A."/>
            <person name="Deng Y."/>
            <person name="Parks D.H."/>
            <person name="Jiang X."/>
            <person name="Yin X."/>
            <person name="Woodcroft B.J."/>
            <person name="Tyson G.W."/>
            <person name="Hugenholtz P."/>
            <person name="Polz M.F."/>
            <person name="Zhang T."/>
        </authorList>
    </citation>
    <scope>NUCLEOTIDE SEQUENCE</scope>
    <source>
        <strain evidence="14">HKST-UBA10</strain>
    </source>
</reference>